<dbReference type="InterPro" id="IPR050832">
    <property type="entry name" value="Bact_Acetyltransf"/>
</dbReference>
<evidence type="ECO:0000256" key="2">
    <source>
        <dbReference type="ARBA" id="ARBA00023315"/>
    </source>
</evidence>
<evidence type="ECO:0000256" key="1">
    <source>
        <dbReference type="ARBA" id="ARBA00022679"/>
    </source>
</evidence>
<keyword evidence="2" id="KW-0012">Acyltransferase</keyword>
<keyword evidence="1" id="KW-0808">Transferase</keyword>
<dbReference type="PROSITE" id="PS51186">
    <property type="entry name" value="GNAT"/>
    <property type="match status" value="1"/>
</dbReference>
<keyword evidence="3" id="KW-0472">Membrane</keyword>
<organism evidence="5">
    <name type="scientific">uncultured Rubrobacteraceae bacterium</name>
    <dbReference type="NCBI Taxonomy" id="349277"/>
    <lineage>
        <taxon>Bacteria</taxon>
        <taxon>Bacillati</taxon>
        <taxon>Actinomycetota</taxon>
        <taxon>Rubrobacteria</taxon>
        <taxon>Rubrobacterales</taxon>
        <taxon>Rubrobacteraceae</taxon>
        <taxon>environmental samples</taxon>
    </lineage>
</organism>
<dbReference type="InterPro" id="IPR016181">
    <property type="entry name" value="Acyl_CoA_acyltransferase"/>
</dbReference>
<dbReference type="CDD" id="cd04301">
    <property type="entry name" value="NAT_SF"/>
    <property type="match status" value="1"/>
</dbReference>
<evidence type="ECO:0000256" key="3">
    <source>
        <dbReference type="SAM" id="Phobius"/>
    </source>
</evidence>
<dbReference type="GO" id="GO:0016747">
    <property type="term" value="F:acyltransferase activity, transferring groups other than amino-acyl groups"/>
    <property type="evidence" value="ECO:0007669"/>
    <property type="project" value="InterPro"/>
</dbReference>
<proteinExistence type="predicted"/>
<gene>
    <name evidence="5" type="ORF">AVDCRST_MAG05-3060</name>
</gene>
<dbReference type="PANTHER" id="PTHR43877">
    <property type="entry name" value="AMINOALKYLPHOSPHONATE N-ACETYLTRANSFERASE-RELATED-RELATED"/>
    <property type="match status" value="1"/>
</dbReference>
<evidence type="ECO:0000313" key="5">
    <source>
        <dbReference type="EMBL" id="CAA9511554.1"/>
    </source>
</evidence>
<evidence type="ECO:0000259" key="4">
    <source>
        <dbReference type="PROSITE" id="PS51186"/>
    </source>
</evidence>
<protein>
    <recommendedName>
        <fullName evidence="4">N-acetyltransferase domain-containing protein</fullName>
    </recommendedName>
</protein>
<reference evidence="5" key="1">
    <citation type="submission" date="2020-02" db="EMBL/GenBank/DDBJ databases">
        <authorList>
            <person name="Meier V. D."/>
        </authorList>
    </citation>
    <scope>NUCLEOTIDE SEQUENCE</scope>
    <source>
        <strain evidence="5">AVDCRST_MAG05</strain>
    </source>
</reference>
<keyword evidence="3" id="KW-0812">Transmembrane</keyword>
<dbReference type="InterPro" id="IPR000182">
    <property type="entry name" value="GNAT_dom"/>
</dbReference>
<keyword evidence="3" id="KW-1133">Transmembrane helix</keyword>
<dbReference type="Pfam" id="PF00583">
    <property type="entry name" value="Acetyltransf_1"/>
    <property type="match status" value="1"/>
</dbReference>
<name>A0A6J4T1I9_9ACTN</name>
<feature type="domain" description="N-acetyltransferase" evidence="4">
    <location>
        <begin position="18"/>
        <end position="157"/>
    </location>
</feature>
<dbReference type="SUPFAM" id="SSF55729">
    <property type="entry name" value="Acyl-CoA N-acyltransferases (Nat)"/>
    <property type="match status" value="1"/>
</dbReference>
<dbReference type="AlphaFoldDB" id="A0A6J4T1I9"/>
<dbReference type="EMBL" id="CADCVM010000341">
    <property type="protein sequence ID" value="CAA9511554.1"/>
    <property type="molecule type" value="Genomic_DNA"/>
</dbReference>
<feature type="transmembrane region" description="Helical" evidence="3">
    <location>
        <begin position="76"/>
        <end position="95"/>
    </location>
</feature>
<dbReference type="Gene3D" id="3.40.630.30">
    <property type="match status" value="1"/>
</dbReference>
<accession>A0A6J4T1I9</accession>
<sequence>MAADLRALEEGIPPPDGLTVERVGDAEVLGEYVRVAGAGFGMPGFVTGALFEACSVLGLAEESPFGHYVGRLGGEVLATASLSLAAGVAGIFNVVTLPRARRRGIGTALTLAALRDARERGCRTGILQSSAMALGVYRRLGFEQHSTYLVYAGTGRG</sequence>